<reference evidence="3 4" key="1">
    <citation type="submission" date="2019-04" db="EMBL/GenBank/DDBJ databases">
        <title>An improved genome assembly and genetic linkage map for asparagus bean, Vigna unguiculata ssp. sesquipedialis.</title>
        <authorList>
            <person name="Xia Q."/>
            <person name="Zhang R."/>
            <person name="Dong Y."/>
        </authorList>
    </citation>
    <scope>NUCLEOTIDE SEQUENCE [LARGE SCALE GENOMIC DNA]</scope>
    <source>
        <tissue evidence="3">Leaf</tissue>
    </source>
</reference>
<dbReference type="InterPro" id="IPR000916">
    <property type="entry name" value="Bet_v_I/MLP"/>
</dbReference>
<proteinExistence type="inferred from homology"/>
<dbReference type="SUPFAM" id="SSF55961">
    <property type="entry name" value="Bet v1-like"/>
    <property type="match status" value="2"/>
</dbReference>
<dbReference type="PANTHER" id="PTHR31338">
    <property type="entry name" value="POLYKETIDE CYCLASE/DEHYDRASE AND LIPID TRANSPORT SUPERFAMILY PROTEIN"/>
    <property type="match status" value="1"/>
</dbReference>
<dbReference type="InterPro" id="IPR023393">
    <property type="entry name" value="START-like_dom_sf"/>
</dbReference>
<feature type="domain" description="Bet v I/Major latex protein" evidence="2">
    <location>
        <begin position="142"/>
        <end position="290"/>
    </location>
</feature>
<accession>A0A4D6LBF9</accession>
<dbReference type="Pfam" id="PF00407">
    <property type="entry name" value="Bet_v_1"/>
    <property type="match status" value="2"/>
</dbReference>
<organism evidence="3 4">
    <name type="scientific">Vigna unguiculata</name>
    <name type="common">Cowpea</name>
    <dbReference type="NCBI Taxonomy" id="3917"/>
    <lineage>
        <taxon>Eukaryota</taxon>
        <taxon>Viridiplantae</taxon>
        <taxon>Streptophyta</taxon>
        <taxon>Embryophyta</taxon>
        <taxon>Tracheophyta</taxon>
        <taxon>Spermatophyta</taxon>
        <taxon>Magnoliopsida</taxon>
        <taxon>eudicotyledons</taxon>
        <taxon>Gunneridae</taxon>
        <taxon>Pentapetalae</taxon>
        <taxon>rosids</taxon>
        <taxon>fabids</taxon>
        <taxon>Fabales</taxon>
        <taxon>Fabaceae</taxon>
        <taxon>Papilionoideae</taxon>
        <taxon>50 kb inversion clade</taxon>
        <taxon>NPAAA clade</taxon>
        <taxon>indigoferoid/millettioid clade</taxon>
        <taxon>Phaseoleae</taxon>
        <taxon>Vigna</taxon>
    </lineage>
</organism>
<dbReference type="AlphaFoldDB" id="A0A4D6LBF9"/>
<evidence type="ECO:0000313" key="4">
    <source>
        <dbReference type="Proteomes" id="UP000501690"/>
    </source>
</evidence>
<dbReference type="SMART" id="SM01037">
    <property type="entry name" value="Bet_v_1"/>
    <property type="match status" value="2"/>
</dbReference>
<comment type="similarity">
    <text evidence="1">Belongs to the MLP family.</text>
</comment>
<gene>
    <name evidence="3" type="ORF">DEO72_LG3g409</name>
</gene>
<dbReference type="InterPro" id="IPR052006">
    <property type="entry name" value="MLP-like"/>
</dbReference>
<dbReference type="PANTHER" id="PTHR31338:SF16">
    <property type="entry name" value="POLYKETIDE CYCLASE_DEHYDRASE AND LIPID TRANSPORT SUPERFAMILY PROTEIN"/>
    <property type="match status" value="1"/>
</dbReference>
<evidence type="ECO:0000256" key="1">
    <source>
        <dbReference type="ARBA" id="ARBA00038242"/>
    </source>
</evidence>
<sequence length="290" mass="33346">MTLAGKISTEIGVHATAAKWFNLYTTKLHHVQNLTDRIHGVKLHHGHDWHRNESIKHWTYTIEGKVITCYESVESVDEANKRITYKLFNGDIDSQFKMFKLIFEVVEGDGGAIIKWSVEYERVNEEVDPPYGFLVFFLITMSLSGKISIEIEVHATAAKWFNLFTTQLHEVQNLTNRVHETKLHRGRDWHHTESIKQWTCTIDGKVTKCQESIESVDAANKRISYKLFGGDIGSKYKVFKLIFQAIDKDGGAIIKWTIEYERIGQEVDPPYGYVEYLHTTSGEVDGHLKA</sequence>
<dbReference type="EMBL" id="CP039347">
    <property type="protein sequence ID" value="QCD85888.1"/>
    <property type="molecule type" value="Genomic_DNA"/>
</dbReference>
<keyword evidence="4" id="KW-1185">Reference proteome</keyword>
<dbReference type="Gene3D" id="3.30.530.20">
    <property type="match status" value="2"/>
</dbReference>
<dbReference type="GO" id="GO:0006952">
    <property type="term" value="P:defense response"/>
    <property type="evidence" value="ECO:0007669"/>
    <property type="project" value="InterPro"/>
</dbReference>
<protein>
    <recommendedName>
        <fullName evidence="2">Bet v I/Major latex protein domain-containing protein</fullName>
    </recommendedName>
</protein>
<feature type="domain" description="Bet v I/Major latex protein" evidence="2">
    <location>
        <begin position="2"/>
        <end position="140"/>
    </location>
</feature>
<dbReference type="Proteomes" id="UP000501690">
    <property type="component" value="Linkage Group LG3"/>
</dbReference>
<name>A0A4D6LBF9_VIGUN</name>
<evidence type="ECO:0000313" key="3">
    <source>
        <dbReference type="EMBL" id="QCD85888.1"/>
    </source>
</evidence>
<evidence type="ECO:0000259" key="2">
    <source>
        <dbReference type="SMART" id="SM01037"/>
    </source>
</evidence>